<dbReference type="CDD" id="cd13143">
    <property type="entry name" value="MATE_MepA_like"/>
    <property type="match status" value="1"/>
</dbReference>
<feature type="transmembrane region" description="Helical" evidence="10">
    <location>
        <begin position="296"/>
        <end position="321"/>
    </location>
</feature>
<evidence type="ECO:0000256" key="5">
    <source>
        <dbReference type="ARBA" id="ARBA00022475"/>
    </source>
</evidence>
<dbReference type="PANTHER" id="PTHR43823:SF3">
    <property type="entry name" value="MULTIDRUG EXPORT PROTEIN MEPA"/>
    <property type="match status" value="1"/>
</dbReference>
<dbReference type="Pfam" id="PF01554">
    <property type="entry name" value="MatE"/>
    <property type="match status" value="2"/>
</dbReference>
<gene>
    <name evidence="11" type="ORF">KQI75_10005</name>
</gene>
<feature type="transmembrane region" description="Helical" evidence="10">
    <location>
        <begin position="29"/>
        <end position="51"/>
    </location>
</feature>
<dbReference type="Proteomes" id="UP000783588">
    <property type="component" value="Unassembled WGS sequence"/>
</dbReference>
<feature type="transmembrane region" description="Helical" evidence="10">
    <location>
        <begin position="403"/>
        <end position="422"/>
    </location>
</feature>
<dbReference type="EMBL" id="JAHLQI010000005">
    <property type="protein sequence ID" value="MBU5490945.1"/>
    <property type="molecule type" value="Genomic_DNA"/>
</dbReference>
<comment type="similarity">
    <text evidence="2">Belongs to the multi antimicrobial extrusion (MATE) (TC 2.A.66.1) family. MepA subfamily.</text>
</comment>
<proteinExistence type="inferred from homology"/>
<dbReference type="InterPro" id="IPR051327">
    <property type="entry name" value="MATE_MepA_subfamily"/>
</dbReference>
<sequence>MTLAQLVNVLYNIIDRIYIGRIGADATNALTGLGVCFPIITMILAFSNLVGMGGAPLFSMRRGAGEPEEAEAILGNCFSLLLGIGVSLTVFGLLIRRPLLLALGASETTLPYAMSYITIYLFGTIFVMLSLGLNQFINAQGFGTTGMLTVIIGAVLNLILDPIFIFVLHMGVRGAACATVLSQFVSALWTLRFLTGSKTLLRIRRQHLHLQKQRVQKILTLGLAGFTMNVTNSLVQVACNSTLQIFGGDLYVGVMTVLNSVREIIMLPVNGVTSSAQPVISFNYGAALLERVRKAIVFLTGLLTAYSLLAWGLVSLFPHFFLSIFNTDPKLLTAGVPSMHLYFFGFCFMALQFSAQSVFTALGKSHQAIFFSIFRKGIVVIPLTLLLPHFAGLGVNGVFLAEPISNLLGGAASFSTMYLTVYRKLKKQV</sequence>
<dbReference type="InterPro" id="IPR045070">
    <property type="entry name" value="MATE_MepA-like"/>
</dbReference>
<organism evidence="11 12">
    <name type="scientific">Butyricicoccus intestinisimiae</name>
    <dbReference type="NCBI Taxonomy" id="2841509"/>
    <lineage>
        <taxon>Bacteria</taxon>
        <taxon>Bacillati</taxon>
        <taxon>Bacillota</taxon>
        <taxon>Clostridia</taxon>
        <taxon>Eubacteriales</taxon>
        <taxon>Butyricicoccaceae</taxon>
        <taxon>Butyricicoccus</taxon>
    </lineage>
</organism>
<feature type="transmembrane region" description="Helical" evidence="10">
    <location>
        <begin position="373"/>
        <end position="391"/>
    </location>
</feature>
<evidence type="ECO:0000256" key="6">
    <source>
        <dbReference type="ARBA" id="ARBA00022692"/>
    </source>
</evidence>
<evidence type="ECO:0000256" key="8">
    <source>
        <dbReference type="ARBA" id="ARBA00023136"/>
    </source>
</evidence>
<evidence type="ECO:0000256" key="2">
    <source>
        <dbReference type="ARBA" id="ARBA00008417"/>
    </source>
</evidence>
<keyword evidence="8 10" id="KW-0472">Membrane</keyword>
<evidence type="ECO:0000256" key="7">
    <source>
        <dbReference type="ARBA" id="ARBA00022989"/>
    </source>
</evidence>
<evidence type="ECO:0000256" key="9">
    <source>
        <dbReference type="ARBA" id="ARBA00023251"/>
    </source>
</evidence>
<feature type="transmembrane region" description="Helical" evidence="10">
    <location>
        <begin position="72"/>
        <end position="95"/>
    </location>
</feature>
<evidence type="ECO:0000313" key="12">
    <source>
        <dbReference type="Proteomes" id="UP000783588"/>
    </source>
</evidence>
<keyword evidence="7 10" id="KW-1133">Transmembrane helix</keyword>
<feature type="transmembrane region" description="Helical" evidence="10">
    <location>
        <begin position="341"/>
        <end position="361"/>
    </location>
</feature>
<keyword evidence="5" id="KW-1003">Cell membrane</keyword>
<keyword evidence="6 10" id="KW-0812">Transmembrane</keyword>
<feature type="transmembrane region" description="Helical" evidence="10">
    <location>
        <begin position="115"/>
        <end position="133"/>
    </location>
</feature>
<dbReference type="InterPro" id="IPR048279">
    <property type="entry name" value="MdtK-like"/>
</dbReference>
<keyword evidence="12" id="KW-1185">Reference proteome</keyword>
<feature type="transmembrane region" description="Helical" evidence="10">
    <location>
        <begin position="145"/>
        <end position="167"/>
    </location>
</feature>
<evidence type="ECO:0000256" key="3">
    <source>
        <dbReference type="ARBA" id="ARBA00022106"/>
    </source>
</evidence>
<dbReference type="PANTHER" id="PTHR43823">
    <property type="entry name" value="SPORULATION PROTEIN YKVU"/>
    <property type="match status" value="1"/>
</dbReference>
<reference evidence="11 12" key="1">
    <citation type="submission" date="2021-06" db="EMBL/GenBank/DDBJ databases">
        <authorList>
            <person name="Sun Q."/>
            <person name="Li D."/>
        </authorList>
    </citation>
    <scope>NUCLEOTIDE SEQUENCE [LARGE SCALE GENOMIC DNA]</scope>
    <source>
        <strain evidence="11 12">MSJd-7</strain>
    </source>
</reference>
<keyword evidence="4" id="KW-0813">Transport</keyword>
<comment type="caution">
    <text evidence="11">The sequence shown here is derived from an EMBL/GenBank/DDBJ whole genome shotgun (WGS) entry which is preliminary data.</text>
</comment>
<dbReference type="NCBIfam" id="TIGR00797">
    <property type="entry name" value="matE"/>
    <property type="match status" value="1"/>
</dbReference>
<name>A0ABS6EVR2_9FIRM</name>
<accession>A0ABS6EVR2</accession>
<protein>
    <recommendedName>
        <fullName evidence="3">Multidrug export protein MepA</fullName>
    </recommendedName>
</protein>
<dbReference type="InterPro" id="IPR002528">
    <property type="entry name" value="MATE_fam"/>
</dbReference>
<evidence type="ECO:0000256" key="4">
    <source>
        <dbReference type="ARBA" id="ARBA00022448"/>
    </source>
</evidence>
<evidence type="ECO:0000256" key="1">
    <source>
        <dbReference type="ARBA" id="ARBA00004651"/>
    </source>
</evidence>
<dbReference type="PIRSF" id="PIRSF006603">
    <property type="entry name" value="DinF"/>
    <property type="match status" value="1"/>
</dbReference>
<feature type="transmembrane region" description="Helical" evidence="10">
    <location>
        <begin position="173"/>
        <end position="195"/>
    </location>
</feature>
<evidence type="ECO:0000256" key="10">
    <source>
        <dbReference type="SAM" id="Phobius"/>
    </source>
</evidence>
<comment type="subcellular location">
    <subcellularLocation>
        <location evidence="1">Cell membrane</location>
        <topology evidence="1">Multi-pass membrane protein</topology>
    </subcellularLocation>
</comment>
<keyword evidence="9" id="KW-0046">Antibiotic resistance</keyword>
<evidence type="ECO:0000313" key="11">
    <source>
        <dbReference type="EMBL" id="MBU5490945.1"/>
    </source>
</evidence>